<accession>A0A6J6NZ08</accession>
<evidence type="ECO:0000256" key="8">
    <source>
        <dbReference type="ARBA" id="ARBA00023136"/>
    </source>
</evidence>
<dbReference type="GO" id="GO:0005524">
    <property type="term" value="F:ATP binding"/>
    <property type="evidence" value="ECO:0007669"/>
    <property type="project" value="UniProtKB-KW"/>
</dbReference>
<dbReference type="PROSITE" id="PS50893">
    <property type="entry name" value="ABC_TRANSPORTER_2"/>
    <property type="match status" value="2"/>
</dbReference>
<evidence type="ECO:0000256" key="5">
    <source>
        <dbReference type="ARBA" id="ARBA00022741"/>
    </source>
</evidence>
<dbReference type="EMBL" id="CAEZXV010000003">
    <property type="protein sequence ID" value="CAB4691656.1"/>
    <property type="molecule type" value="Genomic_DNA"/>
</dbReference>
<dbReference type="FunFam" id="3.40.50.300:FF:000127">
    <property type="entry name" value="Ribose import ATP-binding protein RbsA"/>
    <property type="match status" value="1"/>
</dbReference>
<keyword evidence="3" id="KW-1003">Cell membrane</keyword>
<dbReference type="InterPro" id="IPR003593">
    <property type="entry name" value="AAA+_ATPase"/>
</dbReference>
<evidence type="ECO:0000256" key="3">
    <source>
        <dbReference type="ARBA" id="ARBA00022475"/>
    </source>
</evidence>
<dbReference type="InterPro" id="IPR050107">
    <property type="entry name" value="ABC_carbohydrate_import_ATPase"/>
</dbReference>
<evidence type="ECO:0000259" key="9">
    <source>
        <dbReference type="PROSITE" id="PS50893"/>
    </source>
</evidence>
<keyword evidence="5" id="KW-0547">Nucleotide-binding</keyword>
<dbReference type="CDD" id="cd03216">
    <property type="entry name" value="ABC_Carb_Monos_I"/>
    <property type="match status" value="1"/>
</dbReference>
<name>A0A6J6NZ08_9ZZZZ</name>
<dbReference type="CDD" id="cd03215">
    <property type="entry name" value="ABC_Carb_Monos_II"/>
    <property type="match status" value="1"/>
</dbReference>
<evidence type="ECO:0000313" key="10">
    <source>
        <dbReference type="EMBL" id="CAB4691656.1"/>
    </source>
</evidence>
<dbReference type="InterPro" id="IPR003439">
    <property type="entry name" value="ABC_transporter-like_ATP-bd"/>
</dbReference>
<dbReference type="InterPro" id="IPR027417">
    <property type="entry name" value="P-loop_NTPase"/>
</dbReference>
<evidence type="ECO:0000256" key="4">
    <source>
        <dbReference type="ARBA" id="ARBA00022737"/>
    </source>
</evidence>
<comment type="subcellular location">
    <subcellularLocation>
        <location evidence="1">Cell membrane</location>
        <topology evidence="1">Peripheral membrane protein</topology>
    </subcellularLocation>
</comment>
<reference evidence="10" key="1">
    <citation type="submission" date="2020-05" db="EMBL/GenBank/DDBJ databases">
        <authorList>
            <person name="Chiriac C."/>
            <person name="Salcher M."/>
            <person name="Ghai R."/>
            <person name="Kavagutti S V."/>
        </authorList>
    </citation>
    <scope>NUCLEOTIDE SEQUENCE</scope>
</reference>
<dbReference type="GO" id="GO:0005886">
    <property type="term" value="C:plasma membrane"/>
    <property type="evidence" value="ECO:0007669"/>
    <property type="project" value="UniProtKB-SubCell"/>
</dbReference>
<evidence type="ECO:0000256" key="2">
    <source>
        <dbReference type="ARBA" id="ARBA00022448"/>
    </source>
</evidence>
<gene>
    <name evidence="10" type="ORF">UFOPK2598_00080</name>
</gene>
<keyword evidence="4" id="KW-0677">Repeat</keyword>
<keyword evidence="6" id="KW-0067">ATP-binding</keyword>
<dbReference type="SUPFAM" id="SSF52540">
    <property type="entry name" value="P-loop containing nucleoside triphosphate hydrolases"/>
    <property type="match status" value="2"/>
</dbReference>
<feature type="domain" description="ABC transporter" evidence="9">
    <location>
        <begin position="258"/>
        <end position="499"/>
    </location>
</feature>
<dbReference type="GO" id="GO:0016887">
    <property type="term" value="F:ATP hydrolysis activity"/>
    <property type="evidence" value="ECO:0007669"/>
    <property type="project" value="InterPro"/>
</dbReference>
<dbReference type="InterPro" id="IPR017871">
    <property type="entry name" value="ABC_transporter-like_CS"/>
</dbReference>
<organism evidence="10">
    <name type="scientific">freshwater metagenome</name>
    <dbReference type="NCBI Taxonomy" id="449393"/>
    <lineage>
        <taxon>unclassified sequences</taxon>
        <taxon>metagenomes</taxon>
        <taxon>ecological metagenomes</taxon>
    </lineage>
</organism>
<protein>
    <submittedName>
        <fullName evidence="10">Unannotated protein</fullName>
    </submittedName>
</protein>
<dbReference type="PANTHER" id="PTHR43790">
    <property type="entry name" value="CARBOHYDRATE TRANSPORT ATP-BINDING PROTEIN MG119-RELATED"/>
    <property type="match status" value="1"/>
</dbReference>
<dbReference type="SMART" id="SM00382">
    <property type="entry name" value="AAA"/>
    <property type="match status" value="2"/>
</dbReference>
<keyword evidence="7" id="KW-1278">Translocase</keyword>
<dbReference type="Gene3D" id="3.40.50.300">
    <property type="entry name" value="P-loop containing nucleotide triphosphate hydrolases"/>
    <property type="match status" value="2"/>
</dbReference>
<evidence type="ECO:0000256" key="6">
    <source>
        <dbReference type="ARBA" id="ARBA00022840"/>
    </source>
</evidence>
<feature type="domain" description="ABC transporter" evidence="9">
    <location>
        <begin position="10"/>
        <end position="246"/>
    </location>
</feature>
<dbReference type="AlphaFoldDB" id="A0A6J6NZ08"/>
<dbReference type="PROSITE" id="PS00211">
    <property type="entry name" value="ABC_TRANSPORTER_1"/>
    <property type="match status" value="1"/>
</dbReference>
<keyword evidence="2" id="KW-0813">Transport</keyword>
<evidence type="ECO:0000256" key="7">
    <source>
        <dbReference type="ARBA" id="ARBA00022967"/>
    </source>
</evidence>
<keyword evidence="8" id="KW-0472">Membrane</keyword>
<evidence type="ECO:0000256" key="1">
    <source>
        <dbReference type="ARBA" id="ARBA00004202"/>
    </source>
</evidence>
<sequence>MTIKTLTSGVEMRQISKRFDAVQALANVNLELHPGEVHTIAGENGSGKSTLLKILGGVLKPDDGQILVAGEEKEFNSVRDAMRYGVTMVSQELSLVPNLGIAENVFIGHNQSRNKFGIDWKDTDRRALEILKRLNITVDPRREVSTLPQHEQQLVEIARALSFDTRVLLLDEPTSSLAPNEVAALFKVVRQLREDGVAVVLITHRMSEMLEISDRFTVLRDGKFIDTSDRSGVNENWLIDRMVLNKPKESARRNFQSSGRKTVLEVKGLSDRAGAYSDISFEVREGEIVGLAGLAGAGRTELVETLAGVRQRSAGEVFINGNQVGANSRTALKSGIALVPDDRRLKSTIHEMSVRDNLMLSQHKFEITHRSRKSEDKIIKSWIEKFSIKTSGPDAQIKSLSGGNQQKVVIARCLQTNPKILILDEATRGVDLGAKAEIYEILRNLANEGLSILVVSSEIGEIFEISDRILVMHAGELSANLDRSKTSEAEVVAAATGVK</sequence>
<proteinExistence type="predicted"/>
<dbReference type="PANTHER" id="PTHR43790:SF9">
    <property type="entry name" value="GALACTOFURANOSE TRANSPORTER ATP-BINDING PROTEIN YTFR"/>
    <property type="match status" value="1"/>
</dbReference>
<dbReference type="Pfam" id="PF00005">
    <property type="entry name" value="ABC_tran"/>
    <property type="match status" value="2"/>
</dbReference>